<keyword evidence="4" id="KW-0812">Transmembrane</keyword>
<dbReference type="Pfam" id="PF00487">
    <property type="entry name" value="FA_desaturase"/>
    <property type="match status" value="1"/>
</dbReference>
<protein>
    <submittedName>
        <fullName evidence="6">Fatty acid desaturase</fullName>
        <ecNumber evidence="6">1.14.19.-</ecNumber>
    </submittedName>
</protein>
<evidence type="ECO:0000313" key="6">
    <source>
        <dbReference type="EMBL" id="MDJ1184760.1"/>
    </source>
</evidence>
<dbReference type="RefSeq" id="WP_283759415.1">
    <property type="nucleotide sequence ID" value="NZ_JAQOSQ010000019.1"/>
</dbReference>
<feature type="transmembrane region" description="Helical" evidence="4">
    <location>
        <begin position="72"/>
        <end position="90"/>
    </location>
</feature>
<dbReference type="EC" id="1.14.19.-" evidence="6"/>
<comment type="similarity">
    <text evidence="2">Belongs to the fatty acid desaturase type 2 family.</text>
</comment>
<dbReference type="Proteomes" id="UP001232992">
    <property type="component" value="Unassembled WGS sequence"/>
</dbReference>
<keyword evidence="7" id="KW-1185">Reference proteome</keyword>
<feature type="transmembrane region" description="Helical" evidence="4">
    <location>
        <begin position="199"/>
        <end position="220"/>
    </location>
</feature>
<dbReference type="InterPro" id="IPR012171">
    <property type="entry name" value="Fatty_acid_desaturase"/>
</dbReference>
<name>A0ABT7C0C2_9CYAN</name>
<dbReference type="CDD" id="cd03507">
    <property type="entry name" value="Delta12-FADS-like"/>
    <property type="match status" value="1"/>
</dbReference>
<evidence type="ECO:0000313" key="7">
    <source>
        <dbReference type="Proteomes" id="UP001232992"/>
    </source>
</evidence>
<sequence length="349" mass="40666">MTTAIPQPSVEGLVAEKPSLDPNLRLRDVLNTLPKEVFVKNSRKAWSAVAINLALVGLGWWALAIAPWYCLPFLWVFTGTAVTGLFVIAHDCGHRSFSNKTWVNDLVGHLVLIPCIYPFHSWRIKHNIHHKYTNHLEIDNAWKAYTQEEYDSFDAIERWAYRGLRGKFWWLASAVHWARLHFQWWNFEGKEREQVKFSSLFSIATIAIGAPILIATTGFWGLFSFWFMPWLVFHFWMSTFTLLHHTAPEIHFQPAETWNEVEAQLSGTLHCDYPRWVEWLTHDINVHVPHHVSTGIPWYNLRAAHASLQENWGEYINTNEFSLASLWNITSVCHLYDAEKGYRTFSKMS</sequence>
<organism evidence="6 7">
    <name type="scientific">Roseofilum casamattae BLCC-M143</name>
    <dbReference type="NCBI Taxonomy" id="3022442"/>
    <lineage>
        <taxon>Bacteria</taxon>
        <taxon>Bacillati</taxon>
        <taxon>Cyanobacteriota</taxon>
        <taxon>Cyanophyceae</taxon>
        <taxon>Desertifilales</taxon>
        <taxon>Desertifilaceae</taxon>
        <taxon>Roseofilum</taxon>
        <taxon>Roseofilum casamattae</taxon>
    </lineage>
</organism>
<keyword evidence="3" id="KW-0408">Iron</keyword>
<keyword evidence="6" id="KW-0560">Oxidoreductase</keyword>
<reference evidence="6 7" key="1">
    <citation type="submission" date="2023-01" db="EMBL/GenBank/DDBJ databases">
        <title>Novel diversity within Roseofilum (Cyanobacteria; Desertifilaceae) from marine benthic mats with descriptions of four novel species.</title>
        <authorList>
            <person name="Wang Y."/>
            <person name="Berthold D.E."/>
            <person name="Hu J."/>
            <person name="Lefler F.W."/>
            <person name="Laughinghouse H.D. IV."/>
        </authorList>
    </citation>
    <scope>NUCLEOTIDE SEQUENCE [LARGE SCALE GENOMIC DNA]</scope>
    <source>
        <strain evidence="6 7">BLCC-M143</strain>
    </source>
</reference>
<proteinExistence type="inferred from homology"/>
<gene>
    <name evidence="6" type="ORF">PMH09_16345</name>
</gene>
<evidence type="ECO:0000256" key="4">
    <source>
        <dbReference type="SAM" id="Phobius"/>
    </source>
</evidence>
<evidence type="ECO:0000256" key="3">
    <source>
        <dbReference type="ARBA" id="ARBA00023004"/>
    </source>
</evidence>
<comment type="cofactor">
    <cofactor evidence="1">
        <name>Fe(2+)</name>
        <dbReference type="ChEBI" id="CHEBI:29033"/>
    </cofactor>
</comment>
<feature type="domain" description="Fatty acid desaturase" evidence="5">
    <location>
        <begin position="68"/>
        <end position="315"/>
    </location>
</feature>
<dbReference type="EMBL" id="JAQOSQ010000019">
    <property type="protein sequence ID" value="MDJ1184760.1"/>
    <property type="molecule type" value="Genomic_DNA"/>
</dbReference>
<evidence type="ECO:0000256" key="1">
    <source>
        <dbReference type="ARBA" id="ARBA00001954"/>
    </source>
</evidence>
<accession>A0ABT7C0C2</accession>
<dbReference type="GO" id="GO:0016491">
    <property type="term" value="F:oxidoreductase activity"/>
    <property type="evidence" value="ECO:0007669"/>
    <property type="project" value="UniProtKB-KW"/>
</dbReference>
<evidence type="ECO:0000259" key="5">
    <source>
        <dbReference type="Pfam" id="PF00487"/>
    </source>
</evidence>
<evidence type="ECO:0000256" key="2">
    <source>
        <dbReference type="ARBA" id="ARBA00008749"/>
    </source>
</evidence>
<keyword evidence="4" id="KW-0472">Membrane</keyword>
<feature type="transmembrane region" description="Helical" evidence="4">
    <location>
        <begin position="45"/>
        <end position="66"/>
    </location>
</feature>
<comment type="caution">
    <text evidence="6">The sequence shown here is derived from an EMBL/GenBank/DDBJ whole genome shotgun (WGS) entry which is preliminary data.</text>
</comment>
<dbReference type="PANTHER" id="PTHR32100">
    <property type="entry name" value="OMEGA-6 FATTY ACID DESATURASE, CHLOROPLASTIC"/>
    <property type="match status" value="1"/>
</dbReference>
<keyword evidence="4" id="KW-1133">Transmembrane helix</keyword>
<dbReference type="InterPro" id="IPR005804">
    <property type="entry name" value="FA_desaturase_dom"/>
</dbReference>